<evidence type="ECO:0000256" key="3">
    <source>
        <dbReference type="ARBA" id="ARBA00022475"/>
    </source>
</evidence>
<dbReference type="InterPro" id="IPR049142">
    <property type="entry name" value="MS_channel_1st"/>
</dbReference>
<dbReference type="InterPro" id="IPR011014">
    <property type="entry name" value="MscS_channel_TM-2"/>
</dbReference>
<keyword evidence="5 7" id="KW-1133">Transmembrane helix</keyword>
<dbReference type="EMBL" id="JACQXR010000090">
    <property type="protein sequence ID" value="MBI4726947.1"/>
    <property type="molecule type" value="Genomic_DNA"/>
</dbReference>
<accession>A0A933MIC1</accession>
<organism evidence="11 12">
    <name type="scientific">candidate division TA06 bacterium</name>
    <dbReference type="NCBI Taxonomy" id="2250710"/>
    <lineage>
        <taxon>Bacteria</taxon>
        <taxon>Bacteria division TA06</taxon>
    </lineage>
</organism>
<feature type="transmembrane region" description="Helical" evidence="7">
    <location>
        <begin position="16"/>
        <end position="36"/>
    </location>
</feature>
<evidence type="ECO:0000259" key="9">
    <source>
        <dbReference type="Pfam" id="PF21082"/>
    </source>
</evidence>
<dbReference type="PANTHER" id="PTHR30221">
    <property type="entry name" value="SMALL-CONDUCTANCE MECHANOSENSITIVE CHANNEL"/>
    <property type="match status" value="1"/>
</dbReference>
<dbReference type="Gene3D" id="3.30.70.100">
    <property type="match status" value="1"/>
</dbReference>
<proteinExistence type="inferred from homology"/>
<dbReference type="SUPFAM" id="SSF82689">
    <property type="entry name" value="Mechanosensitive channel protein MscS (YggB), C-terminal domain"/>
    <property type="match status" value="1"/>
</dbReference>
<comment type="caution">
    <text evidence="11">The sequence shown here is derived from an EMBL/GenBank/DDBJ whole genome shotgun (WGS) entry which is preliminary data.</text>
</comment>
<feature type="domain" description="Mechanosensitive ion channel transmembrane helices 2/3" evidence="10">
    <location>
        <begin position="56"/>
        <end position="97"/>
    </location>
</feature>
<feature type="transmembrane region" description="Helical" evidence="7">
    <location>
        <begin position="57"/>
        <end position="74"/>
    </location>
</feature>
<evidence type="ECO:0000313" key="11">
    <source>
        <dbReference type="EMBL" id="MBI4726947.1"/>
    </source>
</evidence>
<evidence type="ECO:0000256" key="5">
    <source>
        <dbReference type="ARBA" id="ARBA00022989"/>
    </source>
</evidence>
<dbReference type="GO" id="GO:0008381">
    <property type="term" value="F:mechanosensitive monoatomic ion channel activity"/>
    <property type="evidence" value="ECO:0007669"/>
    <property type="project" value="InterPro"/>
</dbReference>
<evidence type="ECO:0000256" key="6">
    <source>
        <dbReference type="ARBA" id="ARBA00023136"/>
    </source>
</evidence>
<dbReference type="InterPro" id="IPR049278">
    <property type="entry name" value="MS_channel_C"/>
</dbReference>
<evidence type="ECO:0000259" key="10">
    <source>
        <dbReference type="Pfam" id="PF21088"/>
    </source>
</evidence>
<protein>
    <submittedName>
        <fullName evidence="11">Mechanosensitive ion channel family protein</fullName>
    </submittedName>
</protein>
<feature type="domain" description="Mechanosensitive ion channel MscS C-terminal" evidence="9">
    <location>
        <begin position="180"/>
        <end position="252"/>
    </location>
</feature>
<dbReference type="Proteomes" id="UP000736328">
    <property type="component" value="Unassembled WGS sequence"/>
</dbReference>
<dbReference type="Gene3D" id="1.10.287.1260">
    <property type="match status" value="1"/>
</dbReference>
<evidence type="ECO:0000256" key="7">
    <source>
        <dbReference type="SAM" id="Phobius"/>
    </source>
</evidence>
<comment type="subcellular location">
    <subcellularLocation>
        <location evidence="1">Cell membrane</location>
        <topology evidence="1">Multi-pass membrane protein</topology>
    </subcellularLocation>
</comment>
<dbReference type="Gene3D" id="2.30.30.60">
    <property type="match status" value="1"/>
</dbReference>
<sequence>MKEFFQQLPGWLKSGLALKGLILLGLGFFAAQVLARMAEKAAAKKSEKHTAMMIGKVVYYAVIVLVLAAALDIFNVKLTAILAAAGIMSVALGFAAQTSVANIVSGFFLLMDRPFEIDDVIDFEGQQGTVTSIDLLSTKLRTFDNLYVRIPNENLIKNKIVNLTRYKTRRLCLHFKLGPETDIAAAKKIILDAARGYQHTLADPHPFTVVQGFGESGTRLDLFLWVKGEAYLQSLSDLNENIRRALLARGIRLAFPHREIINKS</sequence>
<dbReference type="PANTHER" id="PTHR30221:SF20">
    <property type="entry name" value="SMALL-CONDUCTANCE MECHANOSENSITIVE CHANNEL"/>
    <property type="match status" value="1"/>
</dbReference>
<comment type="similarity">
    <text evidence="2">Belongs to the MscS (TC 1.A.23) family.</text>
</comment>
<dbReference type="Pfam" id="PF21088">
    <property type="entry name" value="MS_channel_1st"/>
    <property type="match status" value="1"/>
</dbReference>
<dbReference type="InterPro" id="IPR045275">
    <property type="entry name" value="MscS_archaea/bacteria_type"/>
</dbReference>
<dbReference type="AlphaFoldDB" id="A0A933MIC1"/>
<dbReference type="Pfam" id="PF00924">
    <property type="entry name" value="MS_channel_2nd"/>
    <property type="match status" value="1"/>
</dbReference>
<dbReference type="GO" id="GO:0005886">
    <property type="term" value="C:plasma membrane"/>
    <property type="evidence" value="ECO:0007669"/>
    <property type="project" value="UniProtKB-SubCell"/>
</dbReference>
<dbReference type="InterPro" id="IPR006685">
    <property type="entry name" value="MscS_channel_2nd"/>
</dbReference>
<dbReference type="InterPro" id="IPR011066">
    <property type="entry name" value="MscS_channel_C_sf"/>
</dbReference>
<dbReference type="Pfam" id="PF21082">
    <property type="entry name" value="MS_channel_3rd"/>
    <property type="match status" value="1"/>
</dbReference>
<feature type="transmembrane region" description="Helical" evidence="7">
    <location>
        <begin position="80"/>
        <end position="110"/>
    </location>
</feature>
<evidence type="ECO:0000256" key="1">
    <source>
        <dbReference type="ARBA" id="ARBA00004651"/>
    </source>
</evidence>
<keyword evidence="4 7" id="KW-0812">Transmembrane</keyword>
<evidence type="ECO:0000313" key="12">
    <source>
        <dbReference type="Proteomes" id="UP000736328"/>
    </source>
</evidence>
<feature type="domain" description="Mechanosensitive ion channel MscS" evidence="8">
    <location>
        <begin position="98"/>
        <end position="165"/>
    </location>
</feature>
<dbReference type="PROSITE" id="PS01246">
    <property type="entry name" value="UPF0003"/>
    <property type="match status" value="1"/>
</dbReference>
<evidence type="ECO:0000256" key="4">
    <source>
        <dbReference type="ARBA" id="ARBA00022692"/>
    </source>
</evidence>
<dbReference type="SUPFAM" id="SSF82861">
    <property type="entry name" value="Mechanosensitive channel protein MscS (YggB), transmembrane region"/>
    <property type="match status" value="1"/>
</dbReference>
<reference evidence="11" key="1">
    <citation type="submission" date="2020-07" db="EMBL/GenBank/DDBJ databases">
        <title>Huge and variable diversity of episymbiotic CPR bacteria and DPANN archaea in groundwater ecosystems.</title>
        <authorList>
            <person name="He C.Y."/>
            <person name="Keren R."/>
            <person name="Whittaker M."/>
            <person name="Farag I.F."/>
            <person name="Doudna J."/>
            <person name="Cate J.H.D."/>
            <person name="Banfield J.F."/>
        </authorList>
    </citation>
    <scope>NUCLEOTIDE SEQUENCE</scope>
    <source>
        <strain evidence="11">NC_groundwater_1520_Pr4_B-0.1um_53_5</strain>
    </source>
</reference>
<name>A0A933MIC1_UNCT6</name>
<dbReference type="InterPro" id="IPR010920">
    <property type="entry name" value="LSM_dom_sf"/>
</dbReference>
<evidence type="ECO:0000256" key="2">
    <source>
        <dbReference type="ARBA" id="ARBA00008017"/>
    </source>
</evidence>
<evidence type="ECO:0000259" key="8">
    <source>
        <dbReference type="Pfam" id="PF00924"/>
    </source>
</evidence>
<dbReference type="InterPro" id="IPR023408">
    <property type="entry name" value="MscS_beta-dom_sf"/>
</dbReference>
<dbReference type="InterPro" id="IPR006686">
    <property type="entry name" value="MscS_channel_CS"/>
</dbReference>
<dbReference type="SUPFAM" id="SSF50182">
    <property type="entry name" value="Sm-like ribonucleoproteins"/>
    <property type="match status" value="1"/>
</dbReference>
<keyword evidence="3" id="KW-1003">Cell membrane</keyword>
<keyword evidence="6 7" id="KW-0472">Membrane</keyword>
<gene>
    <name evidence="11" type="ORF">HY768_06950</name>
</gene>